<dbReference type="InterPro" id="IPR003582">
    <property type="entry name" value="ShKT_dom"/>
</dbReference>
<dbReference type="PANTHER" id="PTHR11474">
    <property type="entry name" value="TYROSINASE FAMILY MEMBER"/>
    <property type="match status" value="1"/>
</dbReference>
<reference evidence="7 8" key="1">
    <citation type="submission" date="2024-10" db="EMBL/GenBank/DDBJ databases">
        <authorList>
            <person name="Kim D."/>
        </authorList>
    </citation>
    <scope>NUCLEOTIDE SEQUENCE [LARGE SCALE GENOMIC DNA]</scope>
    <source>
        <strain evidence="7">BH-2024</strain>
    </source>
</reference>
<comment type="caution">
    <text evidence="7">The sequence shown here is derived from an EMBL/GenBank/DDBJ whole genome shotgun (WGS) entry which is preliminary data.</text>
</comment>
<evidence type="ECO:0000256" key="1">
    <source>
        <dbReference type="ARBA" id="ARBA00022723"/>
    </source>
</evidence>
<feature type="domain" description="ShKT" evidence="6">
    <location>
        <begin position="663"/>
        <end position="699"/>
    </location>
</feature>
<evidence type="ECO:0000256" key="4">
    <source>
        <dbReference type="SAM" id="MobiDB-lite"/>
    </source>
</evidence>
<dbReference type="PROSITE" id="PS00498">
    <property type="entry name" value="TYROSINASE_2"/>
    <property type="match status" value="1"/>
</dbReference>
<dbReference type="InterPro" id="IPR050316">
    <property type="entry name" value="Tyrosinase/Hemocyanin"/>
</dbReference>
<organism evidence="7 8">
    <name type="scientific">Heterodera trifolii</name>
    <dbReference type="NCBI Taxonomy" id="157864"/>
    <lineage>
        <taxon>Eukaryota</taxon>
        <taxon>Metazoa</taxon>
        <taxon>Ecdysozoa</taxon>
        <taxon>Nematoda</taxon>
        <taxon>Chromadorea</taxon>
        <taxon>Rhabditida</taxon>
        <taxon>Tylenchina</taxon>
        <taxon>Tylenchomorpha</taxon>
        <taxon>Tylenchoidea</taxon>
        <taxon>Heteroderidae</taxon>
        <taxon>Heteroderinae</taxon>
        <taxon>Heterodera</taxon>
    </lineage>
</organism>
<dbReference type="PROSITE" id="PS00497">
    <property type="entry name" value="TYROSINASE_1"/>
    <property type="match status" value="1"/>
</dbReference>
<dbReference type="SUPFAM" id="SSF48056">
    <property type="entry name" value="Di-copper centre-containing domain"/>
    <property type="match status" value="1"/>
</dbReference>
<comment type="caution">
    <text evidence="3">Lacks conserved residue(s) required for the propagation of feature annotation.</text>
</comment>
<dbReference type="SMART" id="SM00254">
    <property type="entry name" value="ShKT"/>
    <property type="match status" value="2"/>
</dbReference>
<evidence type="ECO:0000256" key="5">
    <source>
        <dbReference type="SAM" id="SignalP"/>
    </source>
</evidence>
<name>A0ABD2HPV6_9BILA</name>
<sequence>MLLTSISLFKSLIGLAIFAKQSFAQITSTEAPCGRTQNYTFCMTRPPNQRQGCMMGLRSGELTDRAYCQGRIVTWEDLVPSSPGLGLPTHRSPFDFELLWQPPPSQTAALLYSSYNIETLCSALGGRKLGFELCHYDPNNTVPARPALFRESDRIQSEEATTVATTTIGMSSSTTGYTPTYATSTPTSATTVGTTPSVTTTGTPILTTTTTPTTNGVLCRCTRKEYRMLTADERTRYHNALLQLKQGYGSYEYDRIAFLHSDSSKMPGAHGGPTFICWHREYLKRLEIALRAVDPTVCLPFWDSSLDWRLQNPADSILHSELLMGSPDNNNYIKNGFLANWITARGDPITRTLGTDGWGGELFRLPNRDYIINTNQSYNIFSLSYDPSDTQCSGQNYDNLLESNHDGVHVWVGGHMSMLETAPMDPIFFMHHCFMDYIWEQWRLKWQSREQREKQFPPYEQIDYCMGGNQMYQLNSTMVPFLDPETPKWICLSNNYTDFLYTYAPSPSCKSAGGCESDFLFCDTTNQSYPFGPTCCSKIKPGGDCLKFIGNSEQPCFNSSCDSNSGTCVQPKPMAWQQFRIRIDGNGNGNVNGHGNGNGNGNRNGNGQGNGHGNGNGNGNGNRNGNGQGNGNGNGNGNGHGKGKGRGPTTPSPTPSPPKFRLCYDNHECCPIWASNGTCGRAKISMNNLCPASCRYDGCQPYPLTFFPGCLDIHLQCLRWSLLDLLPGYGHGHTGNQFKFTLICAKVEFSAHGQSESGQSDSGHSDSGQSDRKPIKQKPPKQIPMKECERNAHFMARNCARTCKKCGEANRERCATLTPVDFVDGEESYY</sequence>
<dbReference type="PROSITE" id="PS51670">
    <property type="entry name" value="SHKT"/>
    <property type="match status" value="1"/>
</dbReference>
<dbReference type="InterPro" id="IPR002227">
    <property type="entry name" value="Tyrosinase_Cu-bd"/>
</dbReference>
<feature type="region of interest" description="Disordered" evidence="4">
    <location>
        <begin position="754"/>
        <end position="782"/>
    </location>
</feature>
<dbReference type="Proteomes" id="UP001620626">
    <property type="component" value="Unassembled WGS sequence"/>
</dbReference>
<evidence type="ECO:0000313" key="8">
    <source>
        <dbReference type="Proteomes" id="UP001620626"/>
    </source>
</evidence>
<evidence type="ECO:0000259" key="6">
    <source>
        <dbReference type="PROSITE" id="PS51670"/>
    </source>
</evidence>
<feature type="compositionally biased region" description="Gly residues" evidence="4">
    <location>
        <begin position="586"/>
        <end position="640"/>
    </location>
</feature>
<dbReference type="InterPro" id="IPR008922">
    <property type="entry name" value="Di-copper_centre_dom_sf"/>
</dbReference>
<dbReference type="EMBL" id="JBICBT010001397">
    <property type="protein sequence ID" value="KAL3069217.1"/>
    <property type="molecule type" value="Genomic_DNA"/>
</dbReference>
<feature type="region of interest" description="Disordered" evidence="4">
    <location>
        <begin position="583"/>
        <end position="658"/>
    </location>
</feature>
<evidence type="ECO:0000256" key="2">
    <source>
        <dbReference type="ARBA" id="ARBA00023008"/>
    </source>
</evidence>
<dbReference type="PANTHER" id="PTHR11474:SF126">
    <property type="entry name" value="TYROSINASE-LIKE PROTEIN TYR-1-RELATED"/>
    <property type="match status" value="1"/>
</dbReference>
<dbReference type="Gene3D" id="1.10.1280.10">
    <property type="entry name" value="Di-copper center containing domain from catechol oxidase"/>
    <property type="match status" value="1"/>
</dbReference>
<keyword evidence="8" id="KW-1185">Reference proteome</keyword>
<accession>A0ABD2HPV6</accession>
<gene>
    <name evidence="7" type="ORF">niasHT_034447</name>
</gene>
<evidence type="ECO:0000256" key="3">
    <source>
        <dbReference type="PROSITE-ProRule" id="PRU01005"/>
    </source>
</evidence>
<feature type="chain" id="PRO_5044849033" description="ShKT domain-containing protein" evidence="5">
    <location>
        <begin position="25"/>
        <end position="830"/>
    </location>
</feature>
<dbReference type="Pfam" id="PF00264">
    <property type="entry name" value="Tyrosinase"/>
    <property type="match status" value="1"/>
</dbReference>
<keyword evidence="1" id="KW-0479">Metal-binding</keyword>
<keyword evidence="5" id="KW-0732">Signal</keyword>
<dbReference type="AlphaFoldDB" id="A0ABD2HPV6"/>
<evidence type="ECO:0000313" key="7">
    <source>
        <dbReference type="EMBL" id="KAL3069217.1"/>
    </source>
</evidence>
<protein>
    <recommendedName>
        <fullName evidence="6">ShKT domain-containing protein</fullName>
    </recommendedName>
</protein>
<feature type="region of interest" description="Disordered" evidence="4">
    <location>
        <begin position="181"/>
        <end position="209"/>
    </location>
</feature>
<feature type="compositionally biased region" description="Low complexity" evidence="4">
    <location>
        <begin position="754"/>
        <end position="768"/>
    </location>
</feature>
<dbReference type="PRINTS" id="PR00092">
    <property type="entry name" value="TYROSINASE"/>
</dbReference>
<keyword evidence="2" id="KW-0186">Copper</keyword>
<dbReference type="GO" id="GO:0046872">
    <property type="term" value="F:metal ion binding"/>
    <property type="evidence" value="ECO:0007669"/>
    <property type="project" value="UniProtKB-KW"/>
</dbReference>
<proteinExistence type="predicted"/>
<feature type="signal peptide" evidence="5">
    <location>
        <begin position="1"/>
        <end position="24"/>
    </location>
</feature>